<organism evidence="2 3">
    <name type="scientific">Daeguia caeni</name>
    <dbReference type="NCBI Taxonomy" id="439612"/>
    <lineage>
        <taxon>Bacteria</taxon>
        <taxon>Pseudomonadati</taxon>
        <taxon>Pseudomonadota</taxon>
        <taxon>Alphaproteobacteria</taxon>
        <taxon>Hyphomicrobiales</taxon>
        <taxon>Brucellaceae</taxon>
        <taxon>Daeguia</taxon>
    </lineage>
</organism>
<sequence>MGRIIIAFLGVLFACAASARMPEPMLLPVDREPLVLVSRDGSRTPFDVEIADTNETRMRGLMFRTDFPQNRAMLFVMGISRPIMMWMQNTPLPLDMVFLDAKGNITAIHENAVPFSEAIISSGGPAAFVVELNAGTARKIGLSVGGKALHRVICGACAAK</sequence>
<dbReference type="PROSITE" id="PS51257">
    <property type="entry name" value="PROKAR_LIPOPROTEIN"/>
    <property type="match status" value="1"/>
</dbReference>
<evidence type="ECO:0000313" key="3">
    <source>
        <dbReference type="Proteomes" id="UP001596042"/>
    </source>
</evidence>
<protein>
    <submittedName>
        <fullName evidence="2">DUF192 domain-containing protein</fullName>
    </submittedName>
</protein>
<feature type="signal peptide" evidence="1">
    <location>
        <begin position="1"/>
        <end position="19"/>
    </location>
</feature>
<comment type="caution">
    <text evidence="2">The sequence shown here is derived from an EMBL/GenBank/DDBJ whole genome shotgun (WGS) entry which is preliminary data.</text>
</comment>
<dbReference type="PANTHER" id="PTHR37953:SF1">
    <property type="entry name" value="UPF0127 PROTEIN MJ1496"/>
    <property type="match status" value="1"/>
</dbReference>
<evidence type="ECO:0000313" key="2">
    <source>
        <dbReference type="EMBL" id="MFC4625967.1"/>
    </source>
</evidence>
<dbReference type="InterPro" id="IPR003795">
    <property type="entry name" value="DUF192"/>
</dbReference>
<proteinExistence type="predicted"/>
<keyword evidence="3" id="KW-1185">Reference proteome</keyword>
<dbReference type="InterPro" id="IPR038695">
    <property type="entry name" value="Saro_0823-like_sf"/>
</dbReference>
<feature type="chain" id="PRO_5046634868" evidence="1">
    <location>
        <begin position="20"/>
        <end position="160"/>
    </location>
</feature>
<reference evidence="3" key="1">
    <citation type="journal article" date="2019" name="Int. J. Syst. Evol. Microbiol.">
        <title>The Global Catalogue of Microorganisms (GCM) 10K type strain sequencing project: providing services to taxonomists for standard genome sequencing and annotation.</title>
        <authorList>
            <consortium name="The Broad Institute Genomics Platform"/>
            <consortium name="The Broad Institute Genome Sequencing Center for Infectious Disease"/>
            <person name="Wu L."/>
            <person name="Ma J."/>
        </authorList>
    </citation>
    <scope>NUCLEOTIDE SEQUENCE [LARGE SCALE GENOMIC DNA]</scope>
    <source>
        <strain evidence="3">CGMCC 1.15731</strain>
    </source>
</reference>
<dbReference type="Pfam" id="PF02643">
    <property type="entry name" value="DUF192"/>
    <property type="match status" value="1"/>
</dbReference>
<dbReference type="Gene3D" id="2.60.120.1140">
    <property type="entry name" value="Protein of unknown function DUF192"/>
    <property type="match status" value="1"/>
</dbReference>
<dbReference type="RefSeq" id="WP_374830468.1">
    <property type="nucleotide sequence ID" value="NZ_JBHEEZ010000004.1"/>
</dbReference>
<gene>
    <name evidence="2" type="ORF">ACFO1V_12250</name>
</gene>
<accession>A0ABV9H6L6</accession>
<keyword evidence="1" id="KW-0732">Signal</keyword>
<evidence type="ECO:0000256" key="1">
    <source>
        <dbReference type="SAM" id="SignalP"/>
    </source>
</evidence>
<name>A0ABV9H6L6_9HYPH</name>
<dbReference type="EMBL" id="JBHSEL010000119">
    <property type="protein sequence ID" value="MFC4625967.1"/>
    <property type="molecule type" value="Genomic_DNA"/>
</dbReference>
<dbReference type="Proteomes" id="UP001596042">
    <property type="component" value="Unassembled WGS sequence"/>
</dbReference>
<dbReference type="PANTHER" id="PTHR37953">
    <property type="entry name" value="UPF0127 PROTEIN MJ1496"/>
    <property type="match status" value="1"/>
</dbReference>